<proteinExistence type="predicted"/>
<evidence type="ECO:0000259" key="2">
    <source>
        <dbReference type="Pfam" id="PF10400"/>
    </source>
</evidence>
<accession>A0A7G5FE42</accession>
<reference evidence="3 4" key="1">
    <citation type="submission" date="2020-07" db="EMBL/GenBank/DDBJ databases">
        <title>non toxigenic Corynebacterium sp. nov from a clinical source.</title>
        <authorList>
            <person name="Bernier A.-M."/>
            <person name="Bernard K."/>
        </authorList>
    </citation>
    <scope>NUCLEOTIDE SEQUENCE [LARGE SCALE GENOMIC DNA]</scope>
    <source>
        <strain evidence="4">NML 93-0612</strain>
    </source>
</reference>
<dbReference type="AlphaFoldDB" id="A0A7G5FE42"/>
<protein>
    <submittedName>
        <fullName evidence="3">Helix-turn-helix transcriptional regulator</fullName>
    </submittedName>
</protein>
<dbReference type="RefSeq" id="WP_182385690.1">
    <property type="nucleotide sequence ID" value="NZ_CP059833.1"/>
</dbReference>
<dbReference type="PANTHER" id="PTHR43252">
    <property type="entry name" value="TRANSCRIPTIONAL REGULATOR YQJI"/>
    <property type="match status" value="1"/>
</dbReference>
<evidence type="ECO:0000259" key="1">
    <source>
        <dbReference type="Pfam" id="PF03551"/>
    </source>
</evidence>
<keyword evidence="4" id="KW-1185">Reference proteome</keyword>
<dbReference type="SUPFAM" id="SSF46785">
    <property type="entry name" value="Winged helix' DNA-binding domain"/>
    <property type="match status" value="1"/>
</dbReference>
<dbReference type="Pfam" id="PF10400">
    <property type="entry name" value="Vir_act_alpha_C"/>
    <property type="match status" value="1"/>
</dbReference>
<dbReference type="InterPro" id="IPR018309">
    <property type="entry name" value="Tscrpt_reg_PadR_C"/>
</dbReference>
<dbReference type="InterPro" id="IPR005149">
    <property type="entry name" value="Tscrpt_reg_PadR_N"/>
</dbReference>
<sequence>MPIPHSLLELLTDGPASASDLRRRFQELTHQQWPLNKGQVSQTLGRLNRDGLIRSMGSEYGPSGHATELFAITETGNEELLRWWRSPVVHSENQRDELVIKISLAAATKSQQLPDLIQRQREAVMSELRSTTMQLRELPKIRSADRLLLERRIFNLEAENRWLDRIDTLKDA</sequence>
<evidence type="ECO:0000313" key="4">
    <source>
        <dbReference type="Proteomes" id="UP000515570"/>
    </source>
</evidence>
<dbReference type="Gene3D" id="1.10.10.10">
    <property type="entry name" value="Winged helix-like DNA-binding domain superfamily/Winged helix DNA-binding domain"/>
    <property type="match status" value="1"/>
</dbReference>
<dbReference type="PANTHER" id="PTHR43252:SF6">
    <property type="entry name" value="NEGATIVE TRANSCRIPTION REGULATOR PADR"/>
    <property type="match status" value="1"/>
</dbReference>
<feature type="domain" description="Transcription regulator PadR N-terminal" evidence="1">
    <location>
        <begin position="7"/>
        <end position="80"/>
    </location>
</feature>
<dbReference type="Proteomes" id="UP000515570">
    <property type="component" value="Chromosome"/>
</dbReference>
<dbReference type="InterPro" id="IPR036388">
    <property type="entry name" value="WH-like_DNA-bd_sf"/>
</dbReference>
<name>A0A7G5FE42_9CORY</name>
<evidence type="ECO:0000313" key="3">
    <source>
        <dbReference type="EMBL" id="QMV84883.1"/>
    </source>
</evidence>
<organism evidence="3 4">
    <name type="scientific">Corynebacterium hindlerae</name>
    <dbReference type="NCBI Taxonomy" id="699041"/>
    <lineage>
        <taxon>Bacteria</taxon>
        <taxon>Bacillati</taxon>
        <taxon>Actinomycetota</taxon>
        <taxon>Actinomycetes</taxon>
        <taxon>Mycobacteriales</taxon>
        <taxon>Corynebacteriaceae</taxon>
        <taxon>Corynebacterium</taxon>
    </lineage>
</organism>
<dbReference type="Pfam" id="PF03551">
    <property type="entry name" value="PadR"/>
    <property type="match status" value="1"/>
</dbReference>
<dbReference type="InterPro" id="IPR036390">
    <property type="entry name" value="WH_DNA-bd_sf"/>
</dbReference>
<feature type="domain" description="Transcription regulator PadR C-terminal" evidence="2">
    <location>
        <begin position="95"/>
        <end position="166"/>
    </location>
</feature>
<gene>
    <name evidence="3" type="ORF">HW450_11160</name>
</gene>
<dbReference type="EMBL" id="CP059833">
    <property type="protein sequence ID" value="QMV84883.1"/>
    <property type="molecule type" value="Genomic_DNA"/>
</dbReference>